<accession>A0A098E8B7</accession>
<organism evidence="1">
    <name type="scientific">groundwater metagenome</name>
    <dbReference type="NCBI Taxonomy" id="717931"/>
    <lineage>
        <taxon>unclassified sequences</taxon>
        <taxon>metagenomes</taxon>
        <taxon>ecological metagenomes</taxon>
    </lineage>
</organism>
<proteinExistence type="predicted"/>
<protein>
    <submittedName>
        <fullName evidence="1">Uncharacterized protein</fullName>
    </submittedName>
</protein>
<sequence>MKTKNIIKILVWLVVLEGIVQNATAMNFQAHNYDTGFEYNVSVTLKVNTTHAKIYVQDNETLKTEQINTIGFSGLPENYSGVYYWGRYTLGEWDINNDVYYILVYDGNNDSNLKYDTIMLSKDKNFSNDRNKPFNETPDDKLLVGEQNFIVSGKSYTLLSIADDGNSIVLKPNFMPDADQLKNEVDRL</sequence>
<dbReference type="EMBL" id="CCXY01000122">
    <property type="protein sequence ID" value="CEG12263.1"/>
    <property type="molecule type" value="Genomic_DNA"/>
</dbReference>
<evidence type="ECO:0000313" key="1">
    <source>
        <dbReference type="EMBL" id="CEG12263.1"/>
    </source>
</evidence>
<dbReference type="AlphaFoldDB" id="A0A098E8B7"/>
<gene>
    <name evidence="1" type="ORF">MSIBF_A2080012</name>
</gene>
<reference evidence="1" key="1">
    <citation type="submission" date="2014-09" db="EMBL/GenBank/DDBJ databases">
        <authorList>
            <person name="Probst J Alexander"/>
        </authorList>
    </citation>
    <scope>NUCLEOTIDE SEQUENCE</scope>
</reference>
<name>A0A098E8B7_9ZZZZ</name>